<sequence>MLSILPPAADGRPGRTRGAAVTDAVLLLRGSVVPVASPPIADGAVIVEDGLVSYVGPVSRAPRLSRDVTEVEVGEGTIIPGLIDAHVHLVADGGPDFAGEVAGASPQHLALKAYANTARSLRHGITAVRDLGAPAHAAIAAGREIANGRLVGAEVAAAGRAITAPGGHISYLGVEARGEAQMAEAARQELRQGAAGIKLVATGGVLTPGVAPGKAPFDEAELAAAVAVARAAGTWVAAHAIGSEGAKRALRAGATTIEHGSYLDREAIDLMASTGAVLVSTRIAQVRILQNKEHIEDSAVRRAEEVYAANIESVRHAARAGIPIAAASDAGTPFNPHGSVAEEGALLVDDIGLSNEIALQAVTRTAARCLCRPDLGHLSPGAMGHVVVTTGNPLDDIRALAHVKTVIAAGRPVRTLLG</sequence>
<protein>
    <submittedName>
        <fullName evidence="2">Imidazolonepropionase-like amidohydrolase</fullName>
    </submittedName>
</protein>
<dbReference type="Gene3D" id="2.30.40.10">
    <property type="entry name" value="Urease, subunit C, domain 1"/>
    <property type="match status" value="1"/>
</dbReference>
<dbReference type="InterPro" id="IPR011059">
    <property type="entry name" value="Metal-dep_hydrolase_composite"/>
</dbReference>
<reference evidence="2" key="1">
    <citation type="submission" date="2021-05" db="EMBL/GenBank/DDBJ databases">
        <authorList>
            <person name="Arsene-Ploetze F."/>
        </authorList>
    </citation>
    <scope>NUCLEOTIDE SEQUENCE</scope>
    <source>
        <strain evidence="2">DSM 42138</strain>
    </source>
</reference>
<dbReference type="Pfam" id="PF01979">
    <property type="entry name" value="Amidohydro_1"/>
    <property type="match status" value="1"/>
</dbReference>
<keyword evidence="3" id="KW-1185">Reference proteome</keyword>
<dbReference type="InterPro" id="IPR006680">
    <property type="entry name" value="Amidohydro-rel"/>
</dbReference>
<organism evidence="2 3">
    <name type="scientific">Actinacidiphila cocklensis</name>
    <dbReference type="NCBI Taxonomy" id="887465"/>
    <lineage>
        <taxon>Bacteria</taxon>
        <taxon>Bacillati</taxon>
        <taxon>Actinomycetota</taxon>
        <taxon>Actinomycetes</taxon>
        <taxon>Kitasatosporales</taxon>
        <taxon>Streptomycetaceae</taxon>
        <taxon>Actinacidiphila</taxon>
    </lineage>
</organism>
<proteinExistence type="predicted"/>
<evidence type="ECO:0000313" key="3">
    <source>
        <dbReference type="Proteomes" id="UP001152519"/>
    </source>
</evidence>
<dbReference type="Gene3D" id="3.20.20.140">
    <property type="entry name" value="Metal-dependent hydrolases"/>
    <property type="match status" value="1"/>
</dbReference>
<dbReference type="SUPFAM" id="SSF51338">
    <property type="entry name" value="Composite domain of metallo-dependent hydrolases"/>
    <property type="match status" value="1"/>
</dbReference>
<accession>A0A9W4DI43</accession>
<dbReference type="InterPro" id="IPR032466">
    <property type="entry name" value="Metal_Hydrolase"/>
</dbReference>
<evidence type="ECO:0000259" key="1">
    <source>
        <dbReference type="Pfam" id="PF01979"/>
    </source>
</evidence>
<dbReference type="GO" id="GO:0016810">
    <property type="term" value="F:hydrolase activity, acting on carbon-nitrogen (but not peptide) bonds"/>
    <property type="evidence" value="ECO:0007669"/>
    <property type="project" value="InterPro"/>
</dbReference>
<dbReference type="AlphaFoldDB" id="A0A9W4DI43"/>
<name>A0A9W4DI43_9ACTN</name>
<dbReference type="SUPFAM" id="SSF51556">
    <property type="entry name" value="Metallo-dependent hydrolases"/>
    <property type="match status" value="1"/>
</dbReference>
<gene>
    <name evidence="2" type="ORF">SCOCK_10025</name>
</gene>
<evidence type="ECO:0000313" key="2">
    <source>
        <dbReference type="EMBL" id="CAG6390557.1"/>
    </source>
</evidence>
<feature type="domain" description="Amidohydrolase-related" evidence="1">
    <location>
        <begin position="77"/>
        <end position="413"/>
    </location>
</feature>
<dbReference type="InterPro" id="IPR051781">
    <property type="entry name" value="Metallo-dep_Hydrolase"/>
</dbReference>
<dbReference type="PANTHER" id="PTHR43135">
    <property type="entry name" value="ALPHA-D-RIBOSE 1-METHYLPHOSPHONATE 5-TRIPHOSPHATE DIPHOSPHATASE"/>
    <property type="match status" value="1"/>
</dbReference>
<dbReference type="PANTHER" id="PTHR43135:SF3">
    <property type="entry name" value="ALPHA-D-RIBOSE 1-METHYLPHOSPHONATE 5-TRIPHOSPHATE DIPHOSPHATASE"/>
    <property type="match status" value="1"/>
</dbReference>
<comment type="caution">
    <text evidence="2">The sequence shown here is derived from an EMBL/GenBank/DDBJ whole genome shotgun (WGS) entry which is preliminary data.</text>
</comment>
<dbReference type="Proteomes" id="UP001152519">
    <property type="component" value="Unassembled WGS sequence"/>
</dbReference>
<dbReference type="EMBL" id="CAJSLV010000001">
    <property type="protein sequence ID" value="CAG6390557.1"/>
    <property type="molecule type" value="Genomic_DNA"/>
</dbReference>